<dbReference type="EMBL" id="FR745874">
    <property type="protein sequence ID" value="CBY78135.1"/>
    <property type="molecule type" value="Genomic_DNA"/>
</dbReference>
<organism evidence="1 2">
    <name type="scientific">Yersinia enterocolitica subsp. palearctica serotype O:3 (strain DSM 13030 / CIP 106945 / Y11)</name>
    <dbReference type="NCBI Taxonomy" id="930944"/>
    <lineage>
        <taxon>Bacteria</taxon>
        <taxon>Pseudomonadati</taxon>
        <taxon>Pseudomonadota</taxon>
        <taxon>Gammaproteobacteria</taxon>
        <taxon>Enterobacterales</taxon>
        <taxon>Yersiniaceae</taxon>
        <taxon>Yersinia</taxon>
    </lineage>
</organism>
<evidence type="ECO:0000313" key="2">
    <source>
        <dbReference type="Proteomes" id="UP000008084"/>
    </source>
</evidence>
<reference evidence="1 2" key="1">
    <citation type="journal article" date="2011" name="J. Bacteriol.">
        <title>Complete genome sequence of Yersinia enterocolitica subsp. palearctica serogroup O:3.</title>
        <authorList>
            <person name="Batzilla J."/>
            <person name="Hoper D."/>
            <person name="Antonenka U."/>
            <person name="Heesemann J."/>
            <person name="Rakin A."/>
        </authorList>
    </citation>
    <scope>NUCLEOTIDE SEQUENCE [LARGE SCALE GENOMIC DNA]</scope>
    <source>
        <strain evidence="2">DSM 13030 / CIP 106945 / Y11</strain>
        <plasmid evidence="1 2">pYV03</plasmid>
    </source>
</reference>
<accession>A0A0H3NW94</accession>
<dbReference type="AlphaFoldDB" id="A0A0H3NW94"/>
<gene>
    <name evidence="1" type="ordered locus">Y11_p0381</name>
</gene>
<dbReference type="Proteomes" id="UP000008084">
    <property type="component" value="Plasmid pYV03"/>
</dbReference>
<proteinExistence type="predicted"/>
<dbReference type="HOGENOM" id="CLU_3298901_0_0_6"/>
<sequence>MEHGTRINEALAVTPKDIVIGRGKAFCGAAHFKEAKSNGR</sequence>
<evidence type="ECO:0000313" key="1">
    <source>
        <dbReference type="EMBL" id="CBY78135.1"/>
    </source>
</evidence>
<keyword evidence="1" id="KW-0614">Plasmid</keyword>
<geneLocation type="plasmid" evidence="1 2">
    <name>pYV03</name>
</geneLocation>
<dbReference type="PATRIC" id="fig|930944.6.peg.4364"/>
<protein>
    <submittedName>
        <fullName evidence="1">Uncharacterized protein</fullName>
    </submittedName>
</protein>
<dbReference type="KEGG" id="yey:Y11_p0381"/>
<name>A0A0H3NW94_YERE1</name>